<feature type="compositionally biased region" description="Low complexity" evidence="1">
    <location>
        <begin position="43"/>
        <end position="70"/>
    </location>
</feature>
<evidence type="ECO:0000256" key="1">
    <source>
        <dbReference type="SAM" id="MobiDB-lite"/>
    </source>
</evidence>
<sequence>MNPNKPSKWRRVKPLARTSATESCESSPLSRSPADSAPPSPLIPSSSPNASQCGSTSCTRSNSTRSNRPPNLLREIIHARNLSSLFVICAAHFSAVASLHKKLFLHLITILNGQVNVT</sequence>
<name>A0A8S1HA24_9PELO</name>
<protein>
    <submittedName>
        <fullName evidence="2">Uncharacterized protein</fullName>
    </submittedName>
</protein>
<dbReference type="Proteomes" id="UP000835052">
    <property type="component" value="Unassembled WGS sequence"/>
</dbReference>
<evidence type="ECO:0000313" key="2">
    <source>
        <dbReference type="EMBL" id="CAD6192933.1"/>
    </source>
</evidence>
<comment type="caution">
    <text evidence="2">The sequence shown here is derived from an EMBL/GenBank/DDBJ whole genome shotgun (WGS) entry which is preliminary data.</text>
</comment>
<reference evidence="2" key="1">
    <citation type="submission" date="2020-10" db="EMBL/GenBank/DDBJ databases">
        <authorList>
            <person name="Kikuchi T."/>
        </authorList>
    </citation>
    <scope>NUCLEOTIDE SEQUENCE</scope>
    <source>
        <strain evidence="2">NKZ352</strain>
    </source>
</reference>
<accession>A0A8S1HA24</accession>
<feature type="region of interest" description="Disordered" evidence="1">
    <location>
        <begin position="1"/>
        <end position="70"/>
    </location>
</feature>
<keyword evidence="3" id="KW-1185">Reference proteome</keyword>
<dbReference type="EMBL" id="CAJGYM010000030">
    <property type="protein sequence ID" value="CAD6192933.1"/>
    <property type="molecule type" value="Genomic_DNA"/>
</dbReference>
<feature type="compositionally biased region" description="Low complexity" evidence="1">
    <location>
        <begin position="26"/>
        <end position="35"/>
    </location>
</feature>
<proteinExistence type="predicted"/>
<dbReference type="AlphaFoldDB" id="A0A8S1HA24"/>
<gene>
    <name evidence="2" type="ORF">CAUJ_LOCUS8852</name>
</gene>
<evidence type="ECO:0000313" key="3">
    <source>
        <dbReference type="Proteomes" id="UP000835052"/>
    </source>
</evidence>
<organism evidence="2 3">
    <name type="scientific">Caenorhabditis auriculariae</name>
    <dbReference type="NCBI Taxonomy" id="2777116"/>
    <lineage>
        <taxon>Eukaryota</taxon>
        <taxon>Metazoa</taxon>
        <taxon>Ecdysozoa</taxon>
        <taxon>Nematoda</taxon>
        <taxon>Chromadorea</taxon>
        <taxon>Rhabditida</taxon>
        <taxon>Rhabditina</taxon>
        <taxon>Rhabditomorpha</taxon>
        <taxon>Rhabditoidea</taxon>
        <taxon>Rhabditidae</taxon>
        <taxon>Peloderinae</taxon>
        <taxon>Caenorhabditis</taxon>
    </lineage>
</organism>